<name>A0ACC1M0T5_9FUNG</name>
<dbReference type="EMBL" id="JANBVB010000945">
    <property type="protein sequence ID" value="KAJ2891593.1"/>
    <property type="molecule type" value="Genomic_DNA"/>
</dbReference>
<gene>
    <name evidence="1" type="ORF">IWW38_003554</name>
</gene>
<organism evidence="1 2">
    <name type="scientific">Coemansia aciculifera</name>
    <dbReference type="NCBI Taxonomy" id="417176"/>
    <lineage>
        <taxon>Eukaryota</taxon>
        <taxon>Fungi</taxon>
        <taxon>Fungi incertae sedis</taxon>
        <taxon>Zoopagomycota</taxon>
        <taxon>Kickxellomycotina</taxon>
        <taxon>Kickxellomycetes</taxon>
        <taxon>Kickxellales</taxon>
        <taxon>Kickxellaceae</taxon>
        <taxon>Coemansia</taxon>
    </lineage>
</organism>
<evidence type="ECO:0000313" key="2">
    <source>
        <dbReference type="Proteomes" id="UP001139981"/>
    </source>
</evidence>
<keyword evidence="2" id="KW-1185">Reference proteome</keyword>
<comment type="caution">
    <text evidence="1">The sequence shown here is derived from an EMBL/GenBank/DDBJ whole genome shotgun (WGS) entry which is preliminary data.</text>
</comment>
<dbReference type="Proteomes" id="UP001139981">
    <property type="component" value="Unassembled WGS sequence"/>
</dbReference>
<evidence type="ECO:0000313" key="1">
    <source>
        <dbReference type="EMBL" id="KAJ2891593.1"/>
    </source>
</evidence>
<proteinExistence type="predicted"/>
<reference evidence="1" key="1">
    <citation type="submission" date="2022-07" db="EMBL/GenBank/DDBJ databases">
        <title>Phylogenomic reconstructions and comparative analyses of Kickxellomycotina fungi.</title>
        <authorList>
            <person name="Reynolds N.K."/>
            <person name="Stajich J.E."/>
            <person name="Barry K."/>
            <person name="Grigoriev I.V."/>
            <person name="Crous P."/>
            <person name="Smith M.E."/>
        </authorList>
    </citation>
    <scope>NUCLEOTIDE SEQUENCE</scope>
    <source>
        <strain evidence="1">CBS 190363</strain>
    </source>
</reference>
<sequence length="165" mass="16758">MTTDTPPTPAADQQLSKTAAVRSFSSLYDDAGGSSGSGGGGGDISGSGGSQPSLVSLAAPPQLTLVQAEATAVAARGRTAGANNGTLCSLCHGDFTMLEEDSQQQQQQHQCTSCLSLVCSNCISSNISSMSTPNLSRILSMYIPEGYEHHLPGDAVCSSCAVISK</sequence>
<protein>
    <submittedName>
        <fullName evidence="1">Uncharacterized protein</fullName>
    </submittedName>
</protein>
<accession>A0ACC1M0T5</accession>